<feature type="compositionally biased region" description="Basic and acidic residues" evidence="1">
    <location>
        <begin position="8"/>
        <end position="21"/>
    </location>
</feature>
<dbReference type="AlphaFoldDB" id="A0A7S3AZF4"/>
<name>A0A7S3AZF4_9EUKA</name>
<gene>
    <name evidence="2" type="ORF">HERI1096_LOCUS18850</name>
</gene>
<organism evidence="2">
    <name type="scientific">Haptolina ericina</name>
    <dbReference type="NCBI Taxonomy" id="156174"/>
    <lineage>
        <taxon>Eukaryota</taxon>
        <taxon>Haptista</taxon>
        <taxon>Haptophyta</taxon>
        <taxon>Prymnesiophyceae</taxon>
        <taxon>Prymnesiales</taxon>
        <taxon>Prymnesiaceae</taxon>
        <taxon>Haptolina</taxon>
    </lineage>
</organism>
<evidence type="ECO:0000313" key="2">
    <source>
        <dbReference type="EMBL" id="CAE0118151.1"/>
    </source>
</evidence>
<feature type="compositionally biased region" description="Polar residues" evidence="1">
    <location>
        <begin position="77"/>
        <end position="88"/>
    </location>
</feature>
<evidence type="ECO:0000256" key="1">
    <source>
        <dbReference type="SAM" id="MobiDB-lite"/>
    </source>
</evidence>
<accession>A0A7S3AZF4</accession>
<proteinExistence type="predicted"/>
<feature type="region of interest" description="Disordered" evidence="1">
    <location>
        <begin position="1"/>
        <end position="104"/>
    </location>
</feature>
<sequence length="104" mass="11200">MTQTKQLAKPEHQRLPAEVRRAAKHACAASTSPTSRGSETSQLQERLLRNTPKRGRSFAASLPTVRGQAGAGMSRLKQISPSSLTSLSEMPDGPSSPFTITFHV</sequence>
<reference evidence="2" key="1">
    <citation type="submission" date="2021-01" db="EMBL/GenBank/DDBJ databases">
        <authorList>
            <person name="Corre E."/>
            <person name="Pelletier E."/>
            <person name="Niang G."/>
            <person name="Scheremetjew M."/>
            <person name="Finn R."/>
            <person name="Kale V."/>
            <person name="Holt S."/>
            <person name="Cochrane G."/>
            <person name="Meng A."/>
            <person name="Brown T."/>
            <person name="Cohen L."/>
        </authorList>
    </citation>
    <scope>NUCLEOTIDE SEQUENCE</scope>
    <source>
        <strain evidence="2">CCMP281</strain>
    </source>
</reference>
<dbReference type="EMBL" id="HBHX01033898">
    <property type="protein sequence ID" value="CAE0118151.1"/>
    <property type="molecule type" value="Transcribed_RNA"/>
</dbReference>
<protein>
    <submittedName>
        <fullName evidence="2">Uncharacterized protein</fullName>
    </submittedName>
</protein>
<feature type="compositionally biased region" description="Polar residues" evidence="1">
    <location>
        <begin position="29"/>
        <end position="44"/>
    </location>
</feature>